<protein>
    <recommendedName>
        <fullName evidence="2">Nephrocystin 3-like N-terminal domain-containing protein</fullName>
    </recommendedName>
</protein>
<feature type="domain" description="Nephrocystin 3-like N-terminal" evidence="2">
    <location>
        <begin position="72"/>
        <end position="235"/>
    </location>
</feature>
<dbReference type="InterPro" id="IPR027417">
    <property type="entry name" value="P-loop_NTPase"/>
</dbReference>
<dbReference type="HOGENOM" id="CLU_000288_6_10_1"/>
<organism evidence="3 4">
    <name type="scientific">Galerina marginata (strain CBS 339.88)</name>
    <dbReference type="NCBI Taxonomy" id="685588"/>
    <lineage>
        <taxon>Eukaryota</taxon>
        <taxon>Fungi</taxon>
        <taxon>Dikarya</taxon>
        <taxon>Basidiomycota</taxon>
        <taxon>Agaricomycotina</taxon>
        <taxon>Agaricomycetes</taxon>
        <taxon>Agaricomycetidae</taxon>
        <taxon>Agaricales</taxon>
        <taxon>Agaricineae</taxon>
        <taxon>Strophariaceae</taxon>
        <taxon>Galerina</taxon>
    </lineage>
</organism>
<gene>
    <name evidence="3" type="ORF">GALMADRAFT_929979</name>
</gene>
<evidence type="ECO:0000313" key="3">
    <source>
        <dbReference type="EMBL" id="KDR69337.1"/>
    </source>
</evidence>
<reference evidence="4" key="1">
    <citation type="journal article" date="2014" name="Proc. Natl. Acad. Sci. U.S.A.">
        <title>Extensive sampling of basidiomycete genomes demonstrates inadequacy of the white-rot/brown-rot paradigm for wood decay fungi.</title>
        <authorList>
            <person name="Riley R."/>
            <person name="Salamov A.A."/>
            <person name="Brown D.W."/>
            <person name="Nagy L.G."/>
            <person name="Floudas D."/>
            <person name="Held B.W."/>
            <person name="Levasseur A."/>
            <person name="Lombard V."/>
            <person name="Morin E."/>
            <person name="Otillar R."/>
            <person name="Lindquist E.A."/>
            <person name="Sun H."/>
            <person name="LaButti K.M."/>
            <person name="Schmutz J."/>
            <person name="Jabbour D."/>
            <person name="Luo H."/>
            <person name="Baker S.E."/>
            <person name="Pisabarro A.G."/>
            <person name="Walton J.D."/>
            <person name="Blanchette R.A."/>
            <person name="Henrissat B."/>
            <person name="Martin F."/>
            <person name="Cullen D."/>
            <person name="Hibbett D.S."/>
            <person name="Grigoriev I.V."/>
        </authorList>
    </citation>
    <scope>NUCLEOTIDE SEQUENCE [LARGE SCALE GENOMIC DNA]</scope>
    <source>
        <strain evidence="4">CBS 339.88</strain>
    </source>
</reference>
<accession>A0A067SH54</accession>
<evidence type="ECO:0000256" key="1">
    <source>
        <dbReference type="ARBA" id="ARBA00022737"/>
    </source>
</evidence>
<dbReference type="InterPro" id="IPR056884">
    <property type="entry name" value="NPHP3-like_N"/>
</dbReference>
<dbReference type="STRING" id="685588.A0A067SH54"/>
<dbReference type="EMBL" id="KL142403">
    <property type="protein sequence ID" value="KDR69337.1"/>
    <property type="molecule type" value="Genomic_DNA"/>
</dbReference>
<dbReference type="Proteomes" id="UP000027222">
    <property type="component" value="Unassembled WGS sequence"/>
</dbReference>
<dbReference type="OrthoDB" id="3027122at2759"/>
<name>A0A067SH54_GALM3</name>
<proteinExistence type="predicted"/>
<dbReference type="Pfam" id="PF24883">
    <property type="entry name" value="NPHP3_N"/>
    <property type="match status" value="1"/>
</dbReference>
<dbReference type="PANTHER" id="PTHR10039:SF14">
    <property type="entry name" value="NACHT DOMAIN-CONTAINING PROTEIN"/>
    <property type="match status" value="1"/>
</dbReference>
<dbReference type="AlphaFoldDB" id="A0A067SH54"/>
<sequence length="473" mass="53038">MSNGTPSQFQFGGDVAIMGGSFHHQTSISAIEPGFERLQKRVAASAMHDSGESFEKPKCHENTRVAVLAQLTDWILGSIEQDKPIMWLYGDAGAGKSAIVQTLALRFSSAGHLLASFAFSRNDATRATHTPLVPTIAYQIGTAVPDLRSLIGAAVERDPMLFEKSLEVQFTALVIKPINDLSSRPGFVPNSIPYLIIIDGLDECSDPRIQIRVLEVVSDAIQQCSVHLKVLIASRPQVDIKGLFDYDPLDLLSTRLALDGSFKPDNDIRLVFVEAFREIKAKHRCKRSIPSSWPGENPLRQLVSRASGQFIYVSTVVEYVSSPRHHPVERLNIILGIQPRHSDRDLPFSRLDAIYTYIFYAIPEENIEVVLNILAFNMYGFRKPYVKDLDLVFSVLSLDVSKVELYLGDLSAVLKWTTFSSGKLRELHFTHASLYDFLSDKGRSRQFHIDKPTCLSKLACFCLDRLKQRQKTR</sequence>
<dbReference type="SUPFAM" id="SSF52540">
    <property type="entry name" value="P-loop containing nucleoside triphosphate hydrolases"/>
    <property type="match status" value="1"/>
</dbReference>
<evidence type="ECO:0000313" key="4">
    <source>
        <dbReference type="Proteomes" id="UP000027222"/>
    </source>
</evidence>
<keyword evidence="4" id="KW-1185">Reference proteome</keyword>
<dbReference type="PANTHER" id="PTHR10039">
    <property type="entry name" value="AMELOGENIN"/>
    <property type="match status" value="1"/>
</dbReference>
<evidence type="ECO:0000259" key="2">
    <source>
        <dbReference type="Pfam" id="PF24883"/>
    </source>
</evidence>
<keyword evidence="1" id="KW-0677">Repeat</keyword>
<dbReference type="Gene3D" id="3.40.50.300">
    <property type="entry name" value="P-loop containing nucleotide triphosphate hydrolases"/>
    <property type="match status" value="1"/>
</dbReference>